<accession>A0A7H8Q9C5</accession>
<organism evidence="1 2">
    <name type="scientific">Planococcus glaciei</name>
    <dbReference type="NCBI Taxonomy" id="459472"/>
    <lineage>
        <taxon>Bacteria</taxon>
        <taxon>Bacillati</taxon>
        <taxon>Bacillota</taxon>
        <taxon>Bacilli</taxon>
        <taxon>Bacillales</taxon>
        <taxon>Caryophanaceae</taxon>
        <taxon>Planococcus</taxon>
    </lineage>
</organism>
<dbReference type="AlphaFoldDB" id="A0A7H8Q9C5"/>
<evidence type="ECO:0000313" key="2">
    <source>
        <dbReference type="Proteomes" id="UP000509222"/>
    </source>
</evidence>
<dbReference type="Proteomes" id="UP000509222">
    <property type="component" value="Chromosome"/>
</dbReference>
<reference evidence="2" key="2">
    <citation type="submission" date="2020-06" db="EMBL/GenBank/DDBJ databases">
        <title>Isolation of Planomicrobium glaciei.</title>
        <authorList>
            <person name="Malisova L."/>
            <person name="Safrankova R."/>
            <person name="Jakubu V."/>
            <person name="Spanelova P."/>
        </authorList>
    </citation>
    <scope>NUCLEOTIDE SEQUENCE [LARGE SCALE GENOMIC DNA]</scope>
    <source>
        <strain evidence="2">NRL-ATB46093</strain>
    </source>
</reference>
<reference evidence="1 2" key="1">
    <citation type="submission" date="2020-04" db="EMBL/GenBank/DDBJ databases">
        <authorList>
            <person name="Pajer P."/>
            <person name="Broz P."/>
        </authorList>
    </citation>
    <scope>NUCLEOTIDE SEQUENCE [LARGE SCALE GENOMIC DNA]</scope>
    <source>
        <strain evidence="2">NRL-ATB46093</strain>
    </source>
</reference>
<dbReference type="RefSeq" id="WP_036802890.1">
    <property type="nucleotide sequence ID" value="NZ_CP051177.1"/>
</dbReference>
<evidence type="ECO:0000313" key="1">
    <source>
        <dbReference type="EMBL" id="QKX50626.1"/>
    </source>
</evidence>
<sequence length="73" mass="8515">MKHQISIIDYVEQGSSLYIQLEVRDAETGSQFREEVRFLDDLLYGELVHPEKSPLSESCRTAVIAYLKNHFNR</sequence>
<protein>
    <submittedName>
        <fullName evidence="1">Uncharacterized protein</fullName>
    </submittedName>
</protein>
<name>A0A7H8Q9C5_9BACL</name>
<keyword evidence="2" id="KW-1185">Reference proteome</keyword>
<gene>
    <name evidence="1" type="ORF">HF394_08550</name>
</gene>
<dbReference type="EMBL" id="CP051177">
    <property type="protein sequence ID" value="QKX50626.1"/>
    <property type="molecule type" value="Genomic_DNA"/>
</dbReference>
<proteinExistence type="predicted"/>